<reference evidence="2" key="2">
    <citation type="submission" date="2019-06" db="EMBL/GenBank/DDBJ databases">
        <title>Genomics analysis of Aphanomyces spp. identifies a new class of oomycete effector associated with host adaptation.</title>
        <authorList>
            <person name="Gaulin E."/>
        </authorList>
    </citation>
    <scope>NUCLEOTIDE SEQUENCE</scope>
    <source>
        <strain evidence="2">CBS 578.67</strain>
    </source>
</reference>
<dbReference type="EMBL" id="CAADRA010005877">
    <property type="protein sequence ID" value="VFT93022.1"/>
    <property type="molecule type" value="Genomic_DNA"/>
</dbReference>
<reference evidence="3 4" key="1">
    <citation type="submission" date="2019-03" db="EMBL/GenBank/DDBJ databases">
        <authorList>
            <person name="Gaulin E."/>
            <person name="Dumas B."/>
        </authorList>
    </citation>
    <scope>NUCLEOTIDE SEQUENCE [LARGE SCALE GENOMIC DNA]</scope>
    <source>
        <strain evidence="3">CBS 568.67</strain>
    </source>
</reference>
<sequence>MHDGYTPSLAPPMIPASAPLPPTSCELPSSGVLYFDLTQWNAFRPSYQRNNKKGGTKNLRCFPNCCNGVHATKGFCGSAVTARFQWLHVQDPIPLVHLVAQFSPMADIGQPRWATFSALPTSMDLGWYIGDCVSVDESEVVVSFNTVLKGWHYGWVSNRHASDTLHALCVYALVEAGSSGTVECIHRIHTPLFRIFSRRRAKDMLMRRGSANQLPRFVLAAPGRRRASSDQTSVKPERPRSDPPEDDLFTRLLEDDDDEVDNDETSHKNLINTSKA</sequence>
<dbReference type="EMBL" id="VJMH01005856">
    <property type="protein sequence ID" value="KAF0692691.1"/>
    <property type="molecule type" value="Genomic_DNA"/>
</dbReference>
<gene>
    <name evidence="3" type="primary">Aste57867_16244</name>
    <name evidence="2" type="ORF">As57867_016187</name>
    <name evidence="3" type="ORF">ASTE57867_16244</name>
</gene>
<name>A0A485L5U0_9STRA</name>
<dbReference type="AlphaFoldDB" id="A0A485L5U0"/>
<evidence type="ECO:0000313" key="3">
    <source>
        <dbReference type="EMBL" id="VFT93022.1"/>
    </source>
</evidence>
<evidence type="ECO:0000313" key="4">
    <source>
        <dbReference type="Proteomes" id="UP000332933"/>
    </source>
</evidence>
<feature type="compositionally biased region" description="Basic and acidic residues" evidence="1">
    <location>
        <begin position="235"/>
        <end position="253"/>
    </location>
</feature>
<evidence type="ECO:0000256" key="1">
    <source>
        <dbReference type="SAM" id="MobiDB-lite"/>
    </source>
</evidence>
<keyword evidence="4" id="KW-1185">Reference proteome</keyword>
<dbReference type="Proteomes" id="UP000332933">
    <property type="component" value="Unassembled WGS sequence"/>
</dbReference>
<dbReference type="OrthoDB" id="78995at2759"/>
<accession>A0A485L5U0</accession>
<protein>
    <submittedName>
        <fullName evidence="3">Aste57867_16244 protein</fullName>
    </submittedName>
</protein>
<feature type="compositionally biased region" description="Acidic residues" evidence="1">
    <location>
        <begin position="254"/>
        <end position="263"/>
    </location>
</feature>
<evidence type="ECO:0000313" key="2">
    <source>
        <dbReference type="EMBL" id="KAF0692691.1"/>
    </source>
</evidence>
<proteinExistence type="predicted"/>
<feature type="region of interest" description="Disordered" evidence="1">
    <location>
        <begin position="222"/>
        <end position="276"/>
    </location>
</feature>
<organism evidence="3 4">
    <name type="scientific">Aphanomyces stellatus</name>
    <dbReference type="NCBI Taxonomy" id="120398"/>
    <lineage>
        <taxon>Eukaryota</taxon>
        <taxon>Sar</taxon>
        <taxon>Stramenopiles</taxon>
        <taxon>Oomycota</taxon>
        <taxon>Saprolegniomycetes</taxon>
        <taxon>Saprolegniales</taxon>
        <taxon>Verrucalvaceae</taxon>
        <taxon>Aphanomyces</taxon>
    </lineage>
</organism>